<organism evidence="3 4">
    <name type="scientific">Stephania cephalantha</name>
    <dbReference type="NCBI Taxonomy" id="152367"/>
    <lineage>
        <taxon>Eukaryota</taxon>
        <taxon>Viridiplantae</taxon>
        <taxon>Streptophyta</taxon>
        <taxon>Embryophyta</taxon>
        <taxon>Tracheophyta</taxon>
        <taxon>Spermatophyta</taxon>
        <taxon>Magnoliopsida</taxon>
        <taxon>Ranunculales</taxon>
        <taxon>Menispermaceae</taxon>
        <taxon>Menispermoideae</taxon>
        <taxon>Cissampelideae</taxon>
        <taxon>Stephania</taxon>
    </lineage>
</organism>
<evidence type="ECO:0000256" key="1">
    <source>
        <dbReference type="SAM" id="MobiDB-lite"/>
    </source>
</evidence>
<sequence length="165" mass="17616">MTALATIPFVSITNPKLHLSCRPLKPSDQGMLCFAPIQLSKAKTSARNRSLVVRSAYSGDAGKPSGGSIFVGGFILGGLVVGALACVYAPQISKTLAGTDRKDLMRKLPKFIYDEEKALEKTRKILAQKIEQLNEAIDDVSSQLRTDHGPNGVATASDEVEATTI</sequence>
<dbReference type="Proteomes" id="UP001419268">
    <property type="component" value="Unassembled WGS sequence"/>
</dbReference>
<keyword evidence="4" id="KW-1185">Reference proteome</keyword>
<comment type="caution">
    <text evidence="3">The sequence shown here is derived from an EMBL/GenBank/DDBJ whole genome shotgun (WGS) entry which is preliminary data.</text>
</comment>
<dbReference type="GO" id="GO:0009535">
    <property type="term" value="C:chloroplast thylakoid membrane"/>
    <property type="evidence" value="ECO:0007669"/>
    <property type="project" value="TreeGrafter"/>
</dbReference>
<evidence type="ECO:0000313" key="3">
    <source>
        <dbReference type="EMBL" id="KAK9164891.1"/>
    </source>
</evidence>
<keyword evidence="2" id="KW-1133">Transmembrane helix</keyword>
<dbReference type="PANTHER" id="PTHR34048">
    <property type="entry name" value="LOW-DENSITY RECEPTOR-LIKE PROTEIN"/>
    <property type="match status" value="1"/>
</dbReference>
<dbReference type="EMBL" id="JBBNAG010000001">
    <property type="protein sequence ID" value="KAK9164891.1"/>
    <property type="molecule type" value="Genomic_DNA"/>
</dbReference>
<gene>
    <name evidence="3" type="ORF">Scep_000082</name>
</gene>
<accession>A0AAP0Q6B5</accession>
<dbReference type="InterPro" id="IPR040377">
    <property type="entry name" value="Ssl2009-like"/>
</dbReference>
<dbReference type="AlphaFoldDB" id="A0AAP0Q6B5"/>
<evidence type="ECO:0000256" key="2">
    <source>
        <dbReference type="SAM" id="Phobius"/>
    </source>
</evidence>
<protein>
    <recommendedName>
        <fullName evidence="5">Inner membrane localized protein</fullName>
    </recommendedName>
</protein>
<dbReference type="PANTHER" id="PTHR34048:SF5">
    <property type="entry name" value="INNER MEMBRANE LOCALIZED PROTEIN"/>
    <property type="match status" value="1"/>
</dbReference>
<proteinExistence type="predicted"/>
<dbReference type="GO" id="GO:0009706">
    <property type="term" value="C:chloroplast inner membrane"/>
    <property type="evidence" value="ECO:0007669"/>
    <property type="project" value="TreeGrafter"/>
</dbReference>
<feature type="transmembrane region" description="Helical" evidence="2">
    <location>
        <begin position="69"/>
        <end position="89"/>
    </location>
</feature>
<keyword evidence="2" id="KW-0472">Membrane</keyword>
<evidence type="ECO:0000313" key="4">
    <source>
        <dbReference type="Proteomes" id="UP001419268"/>
    </source>
</evidence>
<evidence type="ECO:0008006" key="5">
    <source>
        <dbReference type="Google" id="ProtNLM"/>
    </source>
</evidence>
<feature type="region of interest" description="Disordered" evidence="1">
    <location>
        <begin position="141"/>
        <end position="165"/>
    </location>
</feature>
<keyword evidence="2" id="KW-0812">Transmembrane</keyword>
<reference evidence="3 4" key="1">
    <citation type="submission" date="2024-01" db="EMBL/GenBank/DDBJ databases">
        <title>Genome assemblies of Stephania.</title>
        <authorList>
            <person name="Yang L."/>
        </authorList>
    </citation>
    <scope>NUCLEOTIDE SEQUENCE [LARGE SCALE GENOMIC DNA]</scope>
    <source>
        <strain evidence="3">JXDWG</strain>
        <tissue evidence="3">Leaf</tissue>
    </source>
</reference>
<name>A0AAP0Q6B5_9MAGN</name>